<evidence type="ECO:0000313" key="8">
    <source>
        <dbReference type="EMBL" id="KAL0467463.1"/>
    </source>
</evidence>
<dbReference type="Proteomes" id="UP001451303">
    <property type="component" value="Unassembled WGS sequence"/>
</dbReference>
<reference evidence="8 9" key="1">
    <citation type="submission" date="2023-09" db="EMBL/GenBank/DDBJ databases">
        <title>Multi-omics analysis of a traditional fermented food reveals byproduct-associated fungal strains for waste-to-food upcycling.</title>
        <authorList>
            <consortium name="Lawrence Berkeley National Laboratory"/>
            <person name="Rekdal V.M."/>
            <person name="Villalobos-Escobedo J.M."/>
            <person name="Rodriguez-Valeron N."/>
            <person name="Garcia M.O."/>
            <person name="Vasquez D.P."/>
            <person name="Damayanti I."/>
            <person name="Sorensen P.M."/>
            <person name="Baidoo E.E."/>
            <person name="De Carvalho A.C."/>
            <person name="Riley R."/>
            <person name="Lipzen A."/>
            <person name="He G."/>
            <person name="Yan M."/>
            <person name="Haridas S."/>
            <person name="Daum C."/>
            <person name="Yoshinaga Y."/>
            <person name="Ng V."/>
            <person name="Grigoriev I.V."/>
            <person name="Munk R."/>
            <person name="Nuraida L."/>
            <person name="Wijaya C.H."/>
            <person name="Morales P.-C."/>
            <person name="Keasling J.D."/>
        </authorList>
    </citation>
    <scope>NUCLEOTIDE SEQUENCE [LARGE SCALE GENOMIC DNA]</scope>
    <source>
        <strain evidence="8 9">FGSC 2613</strain>
    </source>
</reference>
<dbReference type="InterPro" id="IPR012337">
    <property type="entry name" value="RNaseH-like_sf"/>
</dbReference>
<dbReference type="SUPFAM" id="SSF53098">
    <property type="entry name" value="Ribonuclease H-like"/>
    <property type="match status" value="1"/>
</dbReference>
<evidence type="ECO:0000256" key="3">
    <source>
        <dbReference type="ARBA" id="ARBA00022801"/>
    </source>
</evidence>
<keyword evidence="9" id="KW-1185">Reference proteome</keyword>
<protein>
    <recommendedName>
        <fullName evidence="7">Exonuclease domain-containing protein</fullName>
    </recommendedName>
</protein>
<comment type="caution">
    <text evidence="8">The sequence shown here is derived from an EMBL/GenBank/DDBJ whole genome shotgun (WGS) entry which is preliminary data.</text>
</comment>
<evidence type="ECO:0000256" key="4">
    <source>
        <dbReference type="ARBA" id="ARBA00022839"/>
    </source>
</evidence>
<dbReference type="Gene3D" id="3.30.420.10">
    <property type="entry name" value="Ribonuclease H-like superfamily/Ribonuclease H"/>
    <property type="match status" value="1"/>
</dbReference>
<dbReference type="InterPro" id="IPR047021">
    <property type="entry name" value="REXO1/3/4-like"/>
</dbReference>
<dbReference type="PANTHER" id="PTHR12801">
    <property type="entry name" value="RNA EXONUCLEASE REXO1 / RECO3 FAMILY MEMBER-RELATED"/>
    <property type="match status" value="1"/>
</dbReference>
<name>A0ABR3D6N5_NEUIN</name>
<sequence>MPSRQQTSQSHMAQPMGKAAIGRQVAEPIIVSDEYMQYLTKLIPSTPDLIKAGFVVGPLTQTELQAKVKCKNCHKRCTKPDRPPRGRNTSHAGEGSSDGSFANDITDQQAGTSNTDYKCRLRSHGKPLDEGKQTESTGTSTAQPSPSQFRTAVAIDCEMGVSTDFESELIRLSLIDYFSGQILIDRLVRPNVPMQHMNTRYSGVTRQDLQNAIRNGTCILGGLEEARKEVWKFVGPQTVVVGHSVRNDLSALRWIHKRCVDSLVVEEGVRKQMKEKEEEEEKEKEKEREKQKEERLLEISLHCGPEMAEETRRMMEEEEIKEKEKIKKMRGKRGEDGMSLKALTKKKLGRVIQDGGKKGHDSVEDAVAARDLIHHHILGLMQKDKEKREAESEVKREAEAAFTQVLVEGTRDAEMGSVFAAFP</sequence>
<dbReference type="InterPro" id="IPR013520">
    <property type="entry name" value="Ribonucl_H"/>
</dbReference>
<evidence type="ECO:0000259" key="7">
    <source>
        <dbReference type="SMART" id="SM00479"/>
    </source>
</evidence>
<feature type="domain" description="Exonuclease" evidence="7">
    <location>
        <begin position="151"/>
        <end position="382"/>
    </location>
</feature>
<feature type="compositionally biased region" description="Basic and acidic residues" evidence="6">
    <location>
        <begin position="283"/>
        <end position="294"/>
    </location>
</feature>
<evidence type="ECO:0000256" key="6">
    <source>
        <dbReference type="SAM" id="MobiDB-lite"/>
    </source>
</evidence>
<evidence type="ECO:0000256" key="2">
    <source>
        <dbReference type="ARBA" id="ARBA00022722"/>
    </source>
</evidence>
<dbReference type="PANTHER" id="PTHR12801:SF45">
    <property type="entry name" value="RNA EXONUCLEASE 4"/>
    <property type="match status" value="1"/>
</dbReference>
<feature type="region of interest" description="Disordered" evidence="6">
    <location>
        <begin position="270"/>
        <end position="294"/>
    </location>
</feature>
<evidence type="ECO:0000256" key="1">
    <source>
        <dbReference type="ARBA" id="ARBA00022552"/>
    </source>
</evidence>
<organism evidence="8 9">
    <name type="scientific">Neurospora intermedia</name>
    <dbReference type="NCBI Taxonomy" id="5142"/>
    <lineage>
        <taxon>Eukaryota</taxon>
        <taxon>Fungi</taxon>
        <taxon>Dikarya</taxon>
        <taxon>Ascomycota</taxon>
        <taxon>Pezizomycotina</taxon>
        <taxon>Sordariomycetes</taxon>
        <taxon>Sordariomycetidae</taxon>
        <taxon>Sordariales</taxon>
        <taxon>Sordariaceae</taxon>
        <taxon>Neurospora</taxon>
    </lineage>
</organism>
<comment type="function">
    <text evidence="5">Exoribonuclease involved in ribosome biosynthesis. Involved in the processing of ITS1, the internal transcribed spacer localized between the 18S and 5.8S rRNAs.</text>
</comment>
<keyword evidence="3" id="KW-0378">Hydrolase</keyword>
<evidence type="ECO:0000256" key="5">
    <source>
        <dbReference type="ARBA" id="ARBA00025599"/>
    </source>
</evidence>
<dbReference type="InterPro" id="IPR036397">
    <property type="entry name" value="RNaseH_sf"/>
</dbReference>
<dbReference type="CDD" id="cd06137">
    <property type="entry name" value="DEDDh_RNase"/>
    <property type="match status" value="1"/>
</dbReference>
<accession>A0ABR3D6N5</accession>
<keyword evidence="4" id="KW-0269">Exonuclease</keyword>
<gene>
    <name evidence="8" type="ORF">QR685DRAFT_448947</name>
</gene>
<dbReference type="SMART" id="SM00479">
    <property type="entry name" value="EXOIII"/>
    <property type="match status" value="1"/>
</dbReference>
<feature type="compositionally biased region" description="Polar residues" evidence="6">
    <location>
        <begin position="134"/>
        <end position="147"/>
    </location>
</feature>
<feature type="region of interest" description="Disordered" evidence="6">
    <location>
        <begin position="75"/>
        <end position="147"/>
    </location>
</feature>
<proteinExistence type="predicted"/>
<keyword evidence="1" id="KW-0698">rRNA processing</keyword>
<dbReference type="EMBL" id="JAVLET010000009">
    <property type="protein sequence ID" value="KAL0467463.1"/>
    <property type="molecule type" value="Genomic_DNA"/>
</dbReference>
<keyword evidence="2" id="KW-0540">Nuclease</keyword>
<evidence type="ECO:0000313" key="9">
    <source>
        <dbReference type="Proteomes" id="UP001451303"/>
    </source>
</evidence>
<feature type="compositionally biased region" description="Polar residues" evidence="6">
    <location>
        <begin position="87"/>
        <end position="116"/>
    </location>
</feature>